<evidence type="ECO:0008006" key="4">
    <source>
        <dbReference type="Google" id="ProtNLM"/>
    </source>
</evidence>
<accession>A0A1F7UT68</accession>
<comment type="caution">
    <text evidence="2">The sequence shown here is derived from an EMBL/GenBank/DDBJ whole genome shotgun (WGS) entry which is preliminary data.</text>
</comment>
<organism evidence="2 3">
    <name type="scientific">Candidatus Uhrbacteria bacterium RIFCSPLOWO2_01_FULL_47_24</name>
    <dbReference type="NCBI Taxonomy" id="1802401"/>
    <lineage>
        <taxon>Bacteria</taxon>
        <taxon>Candidatus Uhriibacteriota</taxon>
    </lineage>
</organism>
<reference evidence="2 3" key="1">
    <citation type="journal article" date="2016" name="Nat. Commun.">
        <title>Thousands of microbial genomes shed light on interconnected biogeochemical processes in an aquifer system.</title>
        <authorList>
            <person name="Anantharaman K."/>
            <person name="Brown C.T."/>
            <person name="Hug L.A."/>
            <person name="Sharon I."/>
            <person name="Castelle C.J."/>
            <person name="Probst A.J."/>
            <person name="Thomas B.C."/>
            <person name="Singh A."/>
            <person name="Wilkins M.J."/>
            <person name="Karaoz U."/>
            <person name="Brodie E.L."/>
            <person name="Williams K.H."/>
            <person name="Hubbard S.S."/>
            <person name="Banfield J.F."/>
        </authorList>
    </citation>
    <scope>NUCLEOTIDE SEQUENCE [LARGE SCALE GENOMIC DNA]</scope>
</reference>
<evidence type="ECO:0000313" key="2">
    <source>
        <dbReference type="EMBL" id="OGL81500.1"/>
    </source>
</evidence>
<evidence type="ECO:0000313" key="3">
    <source>
        <dbReference type="Proteomes" id="UP000176897"/>
    </source>
</evidence>
<dbReference type="Proteomes" id="UP000176897">
    <property type="component" value="Unassembled WGS sequence"/>
</dbReference>
<evidence type="ECO:0000256" key="1">
    <source>
        <dbReference type="SAM" id="SignalP"/>
    </source>
</evidence>
<proteinExistence type="predicted"/>
<gene>
    <name evidence="2" type="ORF">A3B21_03980</name>
</gene>
<protein>
    <recommendedName>
        <fullName evidence="4">Lipoprotein</fullName>
    </recommendedName>
</protein>
<sequence length="139" mass="15851">MRNVFIAIMFLAACATAPTTHPTTPTPMQNVGDSDVACRNRVDSKEEVILEGRKYTLFHEVTPGTFSLDRMTIEEFPERFWRGERIYMRGETSEAIVNISRTIPHSRPSNDLSTIFFEVKVVAGKLPKSGPIFIQRIRY</sequence>
<keyword evidence="1" id="KW-0732">Signal</keyword>
<feature type="signal peptide" evidence="1">
    <location>
        <begin position="1"/>
        <end position="17"/>
    </location>
</feature>
<name>A0A1F7UT68_9BACT</name>
<dbReference type="AlphaFoldDB" id="A0A1F7UT68"/>
<feature type="chain" id="PRO_5009533128" description="Lipoprotein" evidence="1">
    <location>
        <begin position="18"/>
        <end position="139"/>
    </location>
</feature>
<dbReference type="EMBL" id="MGEJ01000005">
    <property type="protein sequence ID" value="OGL81500.1"/>
    <property type="molecule type" value="Genomic_DNA"/>
</dbReference>